<accession>A0A916Z8W7</accession>
<dbReference type="Proteomes" id="UP000609064">
    <property type="component" value="Unassembled WGS sequence"/>
</dbReference>
<organism evidence="1 2">
    <name type="scientific">Emticicia aquatilis</name>
    <dbReference type="NCBI Taxonomy" id="1537369"/>
    <lineage>
        <taxon>Bacteria</taxon>
        <taxon>Pseudomonadati</taxon>
        <taxon>Bacteroidota</taxon>
        <taxon>Cytophagia</taxon>
        <taxon>Cytophagales</taxon>
        <taxon>Leadbetterellaceae</taxon>
        <taxon>Emticicia</taxon>
    </lineage>
</organism>
<dbReference type="AlphaFoldDB" id="A0A916Z8W7"/>
<proteinExistence type="predicted"/>
<evidence type="ECO:0000313" key="2">
    <source>
        <dbReference type="Proteomes" id="UP000609064"/>
    </source>
</evidence>
<evidence type="ECO:0000313" key="1">
    <source>
        <dbReference type="EMBL" id="GGD81125.1"/>
    </source>
</evidence>
<dbReference type="EMBL" id="BMKK01000017">
    <property type="protein sequence ID" value="GGD81125.1"/>
    <property type="molecule type" value="Genomic_DNA"/>
</dbReference>
<sequence length="275" mass="28942">MLLSYYSLGQSFTSNPNFLSIPNLSTSQRNNLSNQQAGNIIFNSDNKNINYHNGSNWISLQGEQYSNVQHFTLPQFINANSEFTWNVPNGISKIFVEIYSGGGCGNEYGGGCGGNYGIATIPVSAGQQIFVMVGEGCGRIANNVVSGRESYIRIGNSYFVVKGGGNFNLTSSYAPFTLNIPNANGYAISGESGTSTKNSYFYDGSNYYKRIEYGNGGASPNHNNGGKGGTSQLTLPNNGGSSFGATYGGFPGGGGGGYGPNSNTLGGDGLISIYY</sequence>
<keyword evidence="2" id="KW-1185">Reference proteome</keyword>
<reference evidence="1" key="1">
    <citation type="journal article" date="2014" name="Int. J. Syst. Evol. Microbiol.">
        <title>Complete genome sequence of Corynebacterium casei LMG S-19264T (=DSM 44701T), isolated from a smear-ripened cheese.</title>
        <authorList>
            <consortium name="US DOE Joint Genome Institute (JGI-PGF)"/>
            <person name="Walter F."/>
            <person name="Albersmeier A."/>
            <person name="Kalinowski J."/>
            <person name="Ruckert C."/>
        </authorList>
    </citation>
    <scope>NUCLEOTIDE SEQUENCE</scope>
    <source>
        <strain evidence="1">CGMCC 1.15958</strain>
    </source>
</reference>
<comment type="caution">
    <text evidence="1">The sequence shown here is derived from an EMBL/GenBank/DDBJ whole genome shotgun (WGS) entry which is preliminary data.</text>
</comment>
<reference evidence="1" key="2">
    <citation type="submission" date="2020-09" db="EMBL/GenBank/DDBJ databases">
        <authorList>
            <person name="Sun Q."/>
            <person name="Zhou Y."/>
        </authorList>
    </citation>
    <scope>NUCLEOTIDE SEQUENCE</scope>
    <source>
        <strain evidence="1">CGMCC 1.15958</strain>
    </source>
</reference>
<gene>
    <name evidence="1" type="ORF">GCM10011514_51510</name>
</gene>
<protein>
    <submittedName>
        <fullName evidence="1">Uncharacterized protein</fullName>
    </submittedName>
</protein>
<name>A0A916Z8W7_9BACT</name>